<dbReference type="Gene3D" id="3.30.565.10">
    <property type="entry name" value="Histidine kinase-like ATPase, C-terminal domain"/>
    <property type="match status" value="1"/>
</dbReference>
<feature type="domain" description="Expansin-like EG45" evidence="11">
    <location>
        <begin position="293"/>
        <end position="403"/>
    </location>
</feature>
<evidence type="ECO:0000256" key="7">
    <source>
        <dbReference type="ARBA" id="ARBA00023235"/>
    </source>
</evidence>
<keyword evidence="13" id="KW-1185">Reference proteome</keyword>
<dbReference type="InterPro" id="IPR036749">
    <property type="entry name" value="Expansin_CBD_sf"/>
</dbReference>
<evidence type="ECO:0000313" key="12">
    <source>
        <dbReference type="EMBL" id="GAQ93247.1"/>
    </source>
</evidence>
<evidence type="ECO:0000256" key="5">
    <source>
        <dbReference type="ARBA" id="ARBA00023029"/>
    </source>
</evidence>
<keyword evidence="10" id="KW-0067">ATP-binding</keyword>
<dbReference type="GO" id="GO:0005634">
    <property type="term" value="C:nucleus"/>
    <property type="evidence" value="ECO:0000318"/>
    <property type="project" value="GO_Central"/>
</dbReference>
<comment type="catalytic activity">
    <reaction evidence="1 10">
        <text>ATP-dependent breakage, passage and rejoining of double-stranded DNA.</text>
        <dbReference type="EC" id="5.6.2.2"/>
    </reaction>
</comment>
<dbReference type="GO" id="GO:0003677">
    <property type="term" value="F:DNA binding"/>
    <property type="evidence" value="ECO:0007669"/>
    <property type="project" value="UniProtKB-UniRule"/>
</dbReference>
<keyword evidence="5 10" id="KW-0799">Topoisomerase</keyword>
<dbReference type="InterPro" id="IPR009009">
    <property type="entry name" value="RlpA-like_DPBB"/>
</dbReference>
<dbReference type="SUPFAM" id="SSF49590">
    <property type="entry name" value="PHL pollen allergen"/>
    <property type="match status" value="1"/>
</dbReference>
<evidence type="ECO:0000256" key="2">
    <source>
        <dbReference type="ARBA" id="ARBA00001946"/>
    </source>
</evidence>
<dbReference type="Pfam" id="PF03330">
    <property type="entry name" value="DPBB_1"/>
    <property type="match status" value="1"/>
</dbReference>
<dbReference type="GO" id="GO:0004553">
    <property type="term" value="F:hydrolase activity, hydrolyzing O-glycosyl compounds"/>
    <property type="evidence" value="ECO:0007669"/>
    <property type="project" value="InterPro"/>
</dbReference>
<dbReference type="PRINTS" id="PR00418">
    <property type="entry name" value="TPI2FAMILY"/>
</dbReference>
<dbReference type="SUPFAM" id="SSF54211">
    <property type="entry name" value="Ribosomal protein S5 domain 2-like"/>
    <property type="match status" value="1"/>
</dbReference>
<dbReference type="InterPro" id="IPR036908">
    <property type="entry name" value="RlpA-like_sf"/>
</dbReference>
<dbReference type="CDD" id="cd22271">
    <property type="entry name" value="DPBB_EXP_N-like"/>
    <property type="match status" value="1"/>
</dbReference>
<dbReference type="InterPro" id="IPR001241">
    <property type="entry name" value="Topo_IIA"/>
</dbReference>
<dbReference type="EMBL" id="DF238334">
    <property type="protein sequence ID" value="GAQ93247.1"/>
    <property type="molecule type" value="Genomic_DNA"/>
</dbReference>
<comment type="similarity">
    <text evidence="10">Belongs to the type II topoisomerase family.</text>
</comment>
<dbReference type="Gene3D" id="3.20.20.80">
    <property type="entry name" value="Glycosidases"/>
    <property type="match status" value="1"/>
</dbReference>
<evidence type="ECO:0000256" key="10">
    <source>
        <dbReference type="RuleBase" id="RU362094"/>
    </source>
</evidence>
<dbReference type="Proteomes" id="UP000054558">
    <property type="component" value="Unassembled WGS sequence"/>
</dbReference>
<dbReference type="InterPro" id="IPR013506">
    <property type="entry name" value="Topo_IIA_bsu_dom2"/>
</dbReference>
<proteinExistence type="inferred from homology"/>
<dbReference type="Pfam" id="PF00204">
    <property type="entry name" value="DNA_gyraseB"/>
    <property type="match status" value="1"/>
</dbReference>
<dbReference type="EC" id="5.6.2.2" evidence="10"/>
<dbReference type="GO" id="GO:0005975">
    <property type="term" value="P:carbohydrate metabolic process"/>
    <property type="evidence" value="ECO:0007669"/>
    <property type="project" value="InterPro"/>
</dbReference>
<evidence type="ECO:0000256" key="4">
    <source>
        <dbReference type="ARBA" id="ARBA00022801"/>
    </source>
</evidence>
<accession>A0A1Y1IWX7</accession>
<keyword evidence="4" id="KW-0378">Hydrolase</keyword>
<keyword evidence="10" id="KW-0547">Nucleotide-binding</keyword>
<dbReference type="SUPFAM" id="SSF51445">
    <property type="entry name" value="(Trans)glycosidases"/>
    <property type="match status" value="1"/>
</dbReference>
<dbReference type="GO" id="GO:0000712">
    <property type="term" value="P:resolution of meiotic recombination intermediates"/>
    <property type="evidence" value="ECO:0000318"/>
    <property type="project" value="GO_Central"/>
</dbReference>
<sequence>MDLVGVNYGRLASNPLPHDVAIRKIKDVGANAIKLFDSDSATLDALLNSGLVVMTAIPNRELHKYAYDPAAAPAYVSFIKRYIERNVLIQYVAVGNEITASWFGGQFEPLIMPALINIQKALDAGGLRNRVKLVVPLDLSILSVSYPPSAGEFRPELTGLMKDLLYFFRHNGGCPFVINIYPQITKIENPGIPLDFVLLEGQQHGYWDDGKFYKNLLEAQLDAVYHAIRKVGYETDNLMLGEIGFATGGAEVATFENARRFLRNFVNRRRDGTPLIRKSIPAFLFAFIDEDLKDTCGGHSNVDSGHCGFLGHYGKDVAAVSEDLWADGLACGACFQLECINSTACHAGVKRTVTVTDSCIGCGGFTDKGIEPGQHFDLSRTAFTAIADESAGFIQVKARRVACSGLSTSVYVRGTEWWLEVRFMGLPGEAGNAEHVTITDPQGIVRDLAKSWGGAFETIGQRLEAPLSLTVVDGFNSTWSFPNAIPRGWTSDRAFETQTEASPRGRELFAAGGVECAKNVAFQASGPRGGRELVEQREDYRVPEAEKEREILNDFRECHMPYQAARNAKFECLQLSKKMSTIFLEVGKLKEDAVGATASPTYSTSLGRAIRKPACRGWTSLDTLDSRTDRPKFFVYLGEGCFLTIVIPTMAPKKSSDYVVLSHTEHVRLRPDTYLGRTTPETATLYVADGPSSIRLRSVSDFVPGLYKIFDEVLVNCIDQSKVDDSLTKIKVSIDQEAGKVTVYNDGRGIPVEKHPSMTDCFTPEVIFGVLLPGSNYDDSVERVVGGRNGLGVKLTNIFSTLFELEVVDSERSLKLTQKWNKMQRKGEPKVTRLRENHKTASYVKVAFVPDLSYFGVERLSDALVAFFHKRVLDAAACTPERVGVYLDGKKVGVKSFNDYVSMYIGRPSESPRVEIDAGPRWKVVLARAPTTEDAEEYRSGDLQVSFVNGVLTAGGGTHVEHVMSLFLKQALSLLDAKAGSGVAGALRSALLLFVDATLVNPTFDSQTKVRRRAAGSLLPPTRAL</sequence>
<comment type="cofactor">
    <cofactor evidence="2">
        <name>Mg(2+)</name>
        <dbReference type="ChEBI" id="CHEBI:18420"/>
    </cofactor>
</comment>
<name>A0A1Y1IWX7_KLENI</name>
<evidence type="ECO:0000256" key="3">
    <source>
        <dbReference type="ARBA" id="ARBA00008773"/>
    </source>
</evidence>
<dbReference type="PANTHER" id="PTHR10169">
    <property type="entry name" value="DNA TOPOISOMERASE/GYRASE"/>
    <property type="match status" value="1"/>
</dbReference>
<dbReference type="InterPro" id="IPR017853">
    <property type="entry name" value="GH"/>
</dbReference>
<dbReference type="GO" id="GO:0006265">
    <property type="term" value="P:DNA topological change"/>
    <property type="evidence" value="ECO:0007669"/>
    <property type="project" value="UniProtKB-UniRule"/>
</dbReference>
<dbReference type="SUPFAM" id="SSF50685">
    <property type="entry name" value="Barwin-like endoglucanases"/>
    <property type="match status" value="1"/>
</dbReference>
<reference evidence="12 13" key="1">
    <citation type="journal article" date="2014" name="Nat. Commun.">
        <title>Klebsormidium flaccidum genome reveals primary factors for plant terrestrial adaptation.</title>
        <authorList>
            <person name="Hori K."/>
            <person name="Maruyama F."/>
            <person name="Fujisawa T."/>
            <person name="Togashi T."/>
            <person name="Yamamoto N."/>
            <person name="Seo M."/>
            <person name="Sato S."/>
            <person name="Yamada T."/>
            <person name="Mori H."/>
            <person name="Tajima N."/>
            <person name="Moriyama T."/>
            <person name="Ikeuchi M."/>
            <person name="Watanabe M."/>
            <person name="Wada H."/>
            <person name="Kobayashi K."/>
            <person name="Saito M."/>
            <person name="Masuda T."/>
            <person name="Sasaki-Sekimoto Y."/>
            <person name="Mashiguchi K."/>
            <person name="Awai K."/>
            <person name="Shimojima M."/>
            <person name="Masuda S."/>
            <person name="Iwai M."/>
            <person name="Nobusawa T."/>
            <person name="Narise T."/>
            <person name="Kondo S."/>
            <person name="Saito H."/>
            <person name="Sato R."/>
            <person name="Murakawa M."/>
            <person name="Ihara Y."/>
            <person name="Oshima-Yamada Y."/>
            <person name="Ohtaka K."/>
            <person name="Satoh M."/>
            <person name="Sonobe K."/>
            <person name="Ishii M."/>
            <person name="Ohtani R."/>
            <person name="Kanamori-Sato M."/>
            <person name="Honoki R."/>
            <person name="Miyazaki D."/>
            <person name="Mochizuki H."/>
            <person name="Umetsu J."/>
            <person name="Higashi K."/>
            <person name="Shibata D."/>
            <person name="Kamiya Y."/>
            <person name="Sato N."/>
            <person name="Nakamura Y."/>
            <person name="Tabata S."/>
            <person name="Ida S."/>
            <person name="Kurokawa K."/>
            <person name="Ohta H."/>
        </authorList>
    </citation>
    <scope>NUCLEOTIDE SEQUENCE [LARGE SCALE GENOMIC DNA]</scope>
    <source>
        <strain evidence="12 13">NIES-2285</strain>
    </source>
</reference>
<evidence type="ECO:0000256" key="6">
    <source>
        <dbReference type="ARBA" id="ARBA00023125"/>
    </source>
</evidence>
<dbReference type="Pfam" id="PF02518">
    <property type="entry name" value="HATPase_c"/>
    <property type="match status" value="1"/>
</dbReference>
<dbReference type="InterPro" id="IPR050634">
    <property type="entry name" value="DNA_Topoisomerase_II"/>
</dbReference>
<dbReference type="GO" id="GO:0000819">
    <property type="term" value="P:sister chromatid segregation"/>
    <property type="evidence" value="ECO:0000318"/>
    <property type="project" value="GO_Central"/>
</dbReference>
<evidence type="ECO:0000313" key="13">
    <source>
        <dbReference type="Proteomes" id="UP000054558"/>
    </source>
</evidence>
<keyword evidence="6 10" id="KW-0238">DNA-binding</keyword>
<keyword evidence="7 10" id="KW-0413">Isomerase</keyword>
<dbReference type="InterPro" id="IPR000490">
    <property type="entry name" value="Glyco_hydro_17"/>
</dbReference>
<dbReference type="Gene3D" id="3.30.230.10">
    <property type="match status" value="1"/>
</dbReference>
<dbReference type="PROSITE" id="PS50842">
    <property type="entry name" value="EXPANSIN_EG45"/>
    <property type="match status" value="1"/>
</dbReference>
<dbReference type="GO" id="GO:0005524">
    <property type="term" value="F:ATP binding"/>
    <property type="evidence" value="ECO:0007669"/>
    <property type="project" value="UniProtKB-UniRule"/>
</dbReference>
<dbReference type="STRING" id="105231.A0A1Y1IWX7"/>
<comment type="subunit">
    <text evidence="10">Homodimer.</text>
</comment>
<dbReference type="InterPro" id="IPR003594">
    <property type="entry name" value="HATPase_dom"/>
</dbReference>
<dbReference type="InterPro" id="IPR014721">
    <property type="entry name" value="Ribsml_uS5_D2-typ_fold_subgr"/>
</dbReference>
<evidence type="ECO:0000256" key="9">
    <source>
        <dbReference type="RuleBase" id="RU004335"/>
    </source>
</evidence>
<keyword evidence="8" id="KW-0326">Glycosidase</keyword>
<dbReference type="InterPro" id="IPR036890">
    <property type="entry name" value="HATPase_C_sf"/>
</dbReference>
<dbReference type="AlphaFoldDB" id="A0A1Y1IWX7"/>
<protein>
    <recommendedName>
        <fullName evidence="10">DNA topoisomerase 2</fullName>
        <ecNumber evidence="10">5.6.2.2</ecNumber>
    </recommendedName>
</protein>
<evidence type="ECO:0000256" key="1">
    <source>
        <dbReference type="ARBA" id="ARBA00000185"/>
    </source>
</evidence>
<dbReference type="SMART" id="SM00433">
    <property type="entry name" value="TOP2c"/>
    <property type="match status" value="1"/>
</dbReference>
<dbReference type="GO" id="GO:0003918">
    <property type="term" value="F:DNA topoisomerase type II (double strand cut, ATP-hydrolyzing) activity"/>
    <property type="evidence" value="ECO:0000318"/>
    <property type="project" value="GO_Central"/>
</dbReference>
<evidence type="ECO:0000259" key="11">
    <source>
        <dbReference type="PROSITE" id="PS50842"/>
    </source>
</evidence>
<dbReference type="InterPro" id="IPR007112">
    <property type="entry name" value="Expansin/allergen_DPBB_dom"/>
</dbReference>
<dbReference type="OrthoDB" id="941679at2759"/>
<dbReference type="SUPFAM" id="SSF55874">
    <property type="entry name" value="ATPase domain of HSP90 chaperone/DNA topoisomerase II/histidine kinase"/>
    <property type="match status" value="1"/>
</dbReference>
<comment type="function">
    <text evidence="10">Control of topological states of DNA by transient breakage and subsequent rejoining of DNA strands. Topoisomerase II makes double-strand breaks.</text>
</comment>
<evidence type="ECO:0000256" key="8">
    <source>
        <dbReference type="ARBA" id="ARBA00023295"/>
    </source>
</evidence>
<gene>
    <name evidence="12" type="ORF">KFL_013850010</name>
</gene>
<comment type="similarity">
    <text evidence="3 9">Belongs to the glycosyl hydrolase 17 family.</text>
</comment>
<organism evidence="12 13">
    <name type="scientific">Klebsormidium nitens</name>
    <name type="common">Green alga</name>
    <name type="synonym">Ulothrix nitens</name>
    <dbReference type="NCBI Taxonomy" id="105231"/>
    <lineage>
        <taxon>Eukaryota</taxon>
        <taxon>Viridiplantae</taxon>
        <taxon>Streptophyta</taxon>
        <taxon>Klebsormidiophyceae</taxon>
        <taxon>Klebsormidiales</taxon>
        <taxon>Klebsormidiaceae</taxon>
        <taxon>Klebsormidium</taxon>
    </lineage>
</organism>
<dbReference type="PANTHER" id="PTHR10169:SF38">
    <property type="entry name" value="DNA TOPOISOMERASE 2"/>
    <property type="match status" value="1"/>
</dbReference>
<dbReference type="InterPro" id="IPR020568">
    <property type="entry name" value="Ribosomal_Su5_D2-typ_SF"/>
</dbReference>
<dbReference type="Pfam" id="PF00332">
    <property type="entry name" value="Glyco_hydro_17"/>
    <property type="match status" value="1"/>
</dbReference>
<dbReference type="SMART" id="SM00837">
    <property type="entry name" value="DPBB_1"/>
    <property type="match status" value="1"/>
</dbReference>